<dbReference type="AlphaFoldDB" id="A0A2M4D4P1"/>
<sequence length="95" mass="10410">MILSKAFCFFSAALAIDEARSTSSCRSSTSVARRCFVFSRAMHFWFSDSIVSSASARRACSLRLASSSSSARATPSDSYLLRHSWASALALLSWR</sequence>
<feature type="signal peptide" evidence="1">
    <location>
        <begin position="1"/>
        <end position="15"/>
    </location>
</feature>
<protein>
    <submittedName>
        <fullName evidence="2">Putative secreted protein</fullName>
    </submittedName>
</protein>
<organism evidence="2">
    <name type="scientific">Anopheles darlingi</name>
    <name type="common">Mosquito</name>
    <dbReference type="NCBI Taxonomy" id="43151"/>
    <lineage>
        <taxon>Eukaryota</taxon>
        <taxon>Metazoa</taxon>
        <taxon>Ecdysozoa</taxon>
        <taxon>Arthropoda</taxon>
        <taxon>Hexapoda</taxon>
        <taxon>Insecta</taxon>
        <taxon>Pterygota</taxon>
        <taxon>Neoptera</taxon>
        <taxon>Endopterygota</taxon>
        <taxon>Diptera</taxon>
        <taxon>Nematocera</taxon>
        <taxon>Culicoidea</taxon>
        <taxon>Culicidae</taxon>
        <taxon>Anophelinae</taxon>
        <taxon>Anopheles</taxon>
    </lineage>
</organism>
<name>A0A2M4D4P1_ANODA</name>
<evidence type="ECO:0000256" key="1">
    <source>
        <dbReference type="SAM" id="SignalP"/>
    </source>
</evidence>
<proteinExistence type="predicted"/>
<dbReference type="EMBL" id="GGFL01008293">
    <property type="protein sequence ID" value="MBW72471.1"/>
    <property type="molecule type" value="Transcribed_RNA"/>
</dbReference>
<accession>A0A2M4D4P1</accession>
<evidence type="ECO:0000313" key="2">
    <source>
        <dbReference type="EMBL" id="MBW72471.1"/>
    </source>
</evidence>
<reference evidence="2" key="1">
    <citation type="submission" date="2018-01" db="EMBL/GenBank/DDBJ databases">
        <title>An insight into the sialome of Amazonian anophelines.</title>
        <authorList>
            <person name="Ribeiro J.M."/>
            <person name="Scarpassa V."/>
            <person name="Calvo E."/>
        </authorList>
    </citation>
    <scope>NUCLEOTIDE SEQUENCE</scope>
</reference>
<keyword evidence="1" id="KW-0732">Signal</keyword>
<feature type="chain" id="PRO_5014992807" evidence="1">
    <location>
        <begin position="16"/>
        <end position="95"/>
    </location>
</feature>